<dbReference type="OrthoDB" id="9795505at2"/>
<proteinExistence type="predicted"/>
<protein>
    <submittedName>
        <fullName evidence="1">Uncharacterized protein</fullName>
    </submittedName>
</protein>
<gene>
    <name evidence="1" type="ORF">K227x_05330</name>
</gene>
<evidence type="ECO:0000313" key="1">
    <source>
        <dbReference type="EMBL" id="QDT02162.1"/>
    </source>
</evidence>
<dbReference type="RefSeq" id="WP_145167923.1">
    <property type="nucleotide sequence ID" value="NZ_CP036525.1"/>
</dbReference>
<dbReference type="KEGG" id="rlc:K227x_05330"/>
<reference evidence="1 2" key="1">
    <citation type="submission" date="2019-02" db="EMBL/GenBank/DDBJ databases">
        <title>Deep-cultivation of Planctomycetes and their phenomic and genomic characterization uncovers novel biology.</title>
        <authorList>
            <person name="Wiegand S."/>
            <person name="Jogler M."/>
            <person name="Boedeker C."/>
            <person name="Pinto D."/>
            <person name="Vollmers J."/>
            <person name="Rivas-Marin E."/>
            <person name="Kohn T."/>
            <person name="Peeters S.H."/>
            <person name="Heuer A."/>
            <person name="Rast P."/>
            <person name="Oberbeckmann S."/>
            <person name="Bunk B."/>
            <person name="Jeske O."/>
            <person name="Meyerdierks A."/>
            <person name="Storesund J.E."/>
            <person name="Kallscheuer N."/>
            <person name="Luecker S."/>
            <person name="Lage O.M."/>
            <person name="Pohl T."/>
            <person name="Merkel B.J."/>
            <person name="Hornburger P."/>
            <person name="Mueller R.-W."/>
            <person name="Bruemmer F."/>
            <person name="Labrenz M."/>
            <person name="Spormann A.M."/>
            <person name="Op den Camp H."/>
            <person name="Overmann J."/>
            <person name="Amann R."/>
            <person name="Jetten M.S.M."/>
            <person name="Mascher T."/>
            <person name="Medema M.H."/>
            <person name="Devos D.P."/>
            <person name="Kaster A.-K."/>
            <person name="Ovreas L."/>
            <person name="Rohde M."/>
            <person name="Galperin M.Y."/>
            <person name="Jogler C."/>
        </authorList>
    </citation>
    <scope>NUCLEOTIDE SEQUENCE [LARGE SCALE GENOMIC DNA]</scope>
    <source>
        <strain evidence="1 2">K22_7</strain>
    </source>
</reference>
<name>A0A517N4V7_9BACT</name>
<evidence type="ECO:0000313" key="2">
    <source>
        <dbReference type="Proteomes" id="UP000318538"/>
    </source>
</evidence>
<dbReference type="Proteomes" id="UP000318538">
    <property type="component" value="Chromosome"/>
</dbReference>
<sequence>MSKNLGSLLEEIHELERAVSDKIQQTKQDLPFEIAHGRAFFRPDVRRRHKIMAKRAWRTIRESSFLTFATAPVIYSLLIPISLLDLLVTVYQWTCFPIYRIPRVRRDEYVVIDRHLLGYLNVIEKINCIYCGYGNGVLAYAREIASRTEQYWCPIKHAKHVKGCHARQCLFCEFGDADGYSRSFTSLRTQFSDLEAPEASQ</sequence>
<accession>A0A517N4V7</accession>
<organism evidence="1 2">
    <name type="scientific">Rubripirellula lacrimiformis</name>
    <dbReference type="NCBI Taxonomy" id="1930273"/>
    <lineage>
        <taxon>Bacteria</taxon>
        <taxon>Pseudomonadati</taxon>
        <taxon>Planctomycetota</taxon>
        <taxon>Planctomycetia</taxon>
        <taxon>Pirellulales</taxon>
        <taxon>Pirellulaceae</taxon>
        <taxon>Rubripirellula</taxon>
    </lineage>
</organism>
<dbReference type="EMBL" id="CP036525">
    <property type="protein sequence ID" value="QDT02162.1"/>
    <property type="molecule type" value="Genomic_DNA"/>
</dbReference>
<keyword evidence="2" id="KW-1185">Reference proteome</keyword>
<dbReference type="AlphaFoldDB" id="A0A517N4V7"/>